<proteinExistence type="predicted"/>
<name>A0ABW2RRP9_9NOCA</name>
<dbReference type="PANTHER" id="PTHR12526:SF510">
    <property type="entry name" value="D-INOSITOL 3-PHOSPHATE GLYCOSYLTRANSFERASE"/>
    <property type="match status" value="1"/>
</dbReference>
<dbReference type="Gene3D" id="3.40.50.2000">
    <property type="entry name" value="Glycogen Phosphorylase B"/>
    <property type="match status" value="2"/>
</dbReference>
<dbReference type="SUPFAM" id="SSF53756">
    <property type="entry name" value="UDP-Glycosyltransferase/glycogen phosphorylase"/>
    <property type="match status" value="1"/>
</dbReference>
<comment type="caution">
    <text evidence="4">The sequence shown here is derived from an EMBL/GenBank/DDBJ whole genome shotgun (WGS) entry which is preliminary data.</text>
</comment>
<dbReference type="EC" id="2.4.-.-" evidence="4"/>
<dbReference type="CDD" id="cd03801">
    <property type="entry name" value="GT4_PimA-like"/>
    <property type="match status" value="1"/>
</dbReference>
<keyword evidence="1 4" id="KW-0328">Glycosyltransferase</keyword>
<sequence length="361" mass="37342">MSAMERTLFVSHTGQVSGAEKVLLALVEEALRGGREVLVACPDGPLADALAPGCVRLSIPALGLSGESGAARALGAARMLARWVAAARVLASAARVPGTGTVVNSLFALPAVRLARVPGAASWLVHDTVTSAKQRAVIRLGRAGIRRAVAVSEATARPLRALGLPVLVAQNGVRWPVPAVTGEVHRPPVVGALALLTPWKGHRVLLEAVALLPGVRLELAGGHFPGDEDYVAELHTRAQRPDLAGRVRFLGHVRTGEVLEGWDAVVSASVQPEAGPLSVLEAMSYGVPVIGTDHGGTSEFLCGGAGLLVAPGDPEAMASAITRVLSDGELRERLTATARARVAAEHDISITLPAMLRTLTA</sequence>
<evidence type="ECO:0000256" key="1">
    <source>
        <dbReference type="ARBA" id="ARBA00022676"/>
    </source>
</evidence>
<dbReference type="EMBL" id="JBHTCS010000001">
    <property type="protein sequence ID" value="MFC7446469.1"/>
    <property type="molecule type" value="Genomic_DNA"/>
</dbReference>
<evidence type="ECO:0000313" key="4">
    <source>
        <dbReference type="EMBL" id="MFC7446469.1"/>
    </source>
</evidence>
<dbReference type="GO" id="GO:0016757">
    <property type="term" value="F:glycosyltransferase activity"/>
    <property type="evidence" value="ECO:0007669"/>
    <property type="project" value="UniProtKB-KW"/>
</dbReference>
<accession>A0ABW2RRP9</accession>
<evidence type="ECO:0000259" key="3">
    <source>
        <dbReference type="Pfam" id="PF00534"/>
    </source>
</evidence>
<evidence type="ECO:0000256" key="2">
    <source>
        <dbReference type="ARBA" id="ARBA00022679"/>
    </source>
</evidence>
<reference evidence="5" key="1">
    <citation type="journal article" date="2019" name="Int. J. Syst. Evol. Microbiol.">
        <title>The Global Catalogue of Microorganisms (GCM) 10K type strain sequencing project: providing services to taxonomists for standard genome sequencing and annotation.</title>
        <authorList>
            <consortium name="The Broad Institute Genomics Platform"/>
            <consortium name="The Broad Institute Genome Sequencing Center for Infectious Disease"/>
            <person name="Wu L."/>
            <person name="Ma J."/>
        </authorList>
    </citation>
    <scope>NUCLEOTIDE SEQUENCE [LARGE SCALE GENOMIC DNA]</scope>
    <source>
        <strain evidence="5">ICMP 19430</strain>
    </source>
</reference>
<gene>
    <name evidence="4" type="ORF">ACFQS9_01045</name>
</gene>
<dbReference type="InterPro" id="IPR001296">
    <property type="entry name" value="Glyco_trans_1"/>
</dbReference>
<protein>
    <submittedName>
        <fullName evidence="4">Glycosyltransferase family 4 protein</fullName>
        <ecNumber evidence="4">2.4.-.-</ecNumber>
    </submittedName>
</protein>
<keyword evidence="2 4" id="KW-0808">Transferase</keyword>
<feature type="domain" description="Glycosyl transferase family 1" evidence="3">
    <location>
        <begin position="179"/>
        <end position="340"/>
    </location>
</feature>
<dbReference type="Proteomes" id="UP001596484">
    <property type="component" value="Unassembled WGS sequence"/>
</dbReference>
<organism evidence="4 5">
    <name type="scientific">Rhodococcus daqingensis</name>
    <dbReference type="NCBI Taxonomy" id="2479363"/>
    <lineage>
        <taxon>Bacteria</taxon>
        <taxon>Bacillati</taxon>
        <taxon>Actinomycetota</taxon>
        <taxon>Actinomycetes</taxon>
        <taxon>Mycobacteriales</taxon>
        <taxon>Nocardiaceae</taxon>
        <taxon>Rhodococcus</taxon>
    </lineage>
</organism>
<evidence type="ECO:0000313" key="5">
    <source>
        <dbReference type="Proteomes" id="UP001596484"/>
    </source>
</evidence>
<dbReference type="RefSeq" id="WP_378400656.1">
    <property type="nucleotide sequence ID" value="NZ_JBHTCS010000001.1"/>
</dbReference>
<keyword evidence="5" id="KW-1185">Reference proteome</keyword>
<dbReference type="Pfam" id="PF00534">
    <property type="entry name" value="Glycos_transf_1"/>
    <property type="match status" value="1"/>
</dbReference>
<dbReference type="PANTHER" id="PTHR12526">
    <property type="entry name" value="GLYCOSYLTRANSFERASE"/>
    <property type="match status" value="1"/>
</dbReference>